<evidence type="ECO:0000313" key="3">
    <source>
        <dbReference type="Proteomes" id="UP000190648"/>
    </source>
</evidence>
<dbReference type="Proteomes" id="UP000190648">
    <property type="component" value="Unassembled WGS sequence"/>
</dbReference>
<gene>
    <name evidence="2" type="ORF">AV530_010475</name>
</gene>
<feature type="region of interest" description="Disordered" evidence="1">
    <location>
        <begin position="57"/>
        <end position="77"/>
    </location>
</feature>
<organism evidence="2 3">
    <name type="scientific">Patagioenas fasciata monilis</name>
    <dbReference type="NCBI Taxonomy" id="372326"/>
    <lineage>
        <taxon>Eukaryota</taxon>
        <taxon>Metazoa</taxon>
        <taxon>Chordata</taxon>
        <taxon>Craniata</taxon>
        <taxon>Vertebrata</taxon>
        <taxon>Euteleostomi</taxon>
        <taxon>Archelosauria</taxon>
        <taxon>Archosauria</taxon>
        <taxon>Dinosauria</taxon>
        <taxon>Saurischia</taxon>
        <taxon>Theropoda</taxon>
        <taxon>Coelurosauria</taxon>
        <taxon>Aves</taxon>
        <taxon>Neognathae</taxon>
        <taxon>Neoaves</taxon>
        <taxon>Columbimorphae</taxon>
        <taxon>Columbiformes</taxon>
        <taxon>Columbidae</taxon>
        <taxon>Patagioenas</taxon>
    </lineage>
</organism>
<sequence length="77" mass="8247">MAFLTPAAGHSTCMHTRHRLLSSAKASPQCFNDTQMASNPSITVTAIQTPIILAHSHTNRLSGEGPPPLNTAWSHQT</sequence>
<reference evidence="2 3" key="1">
    <citation type="submission" date="2016-02" db="EMBL/GenBank/DDBJ databases">
        <title>Band-tailed pigeon sequencing and assembly.</title>
        <authorList>
            <person name="Soares A.E."/>
            <person name="Novak B.J."/>
            <person name="Rice E.S."/>
            <person name="O'Connell B."/>
            <person name="Chang D."/>
            <person name="Weber S."/>
            <person name="Shapiro B."/>
        </authorList>
    </citation>
    <scope>NUCLEOTIDE SEQUENCE [LARGE SCALE GENOMIC DNA]</scope>
    <source>
        <strain evidence="2">BTP2013</strain>
        <tissue evidence="2">Blood</tissue>
    </source>
</reference>
<dbReference type="EMBL" id="LSYS01003385">
    <property type="protein sequence ID" value="OPJ83046.1"/>
    <property type="molecule type" value="Genomic_DNA"/>
</dbReference>
<comment type="caution">
    <text evidence="2">The sequence shown here is derived from an EMBL/GenBank/DDBJ whole genome shotgun (WGS) entry which is preliminary data.</text>
</comment>
<accession>A0A1V4KEZ5</accession>
<protein>
    <submittedName>
        <fullName evidence="2">Uncharacterized protein</fullName>
    </submittedName>
</protein>
<evidence type="ECO:0000256" key="1">
    <source>
        <dbReference type="SAM" id="MobiDB-lite"/>
    </source>
</evidence>
<proteinExistence type="predicted"/>
<name>A0A1V4KEZ5_PATFA</name>
<keyword evidence="3" id="KW-1185">Reference proteome</keyword>
<evidence type="ECO:0000313" key="2">
    <source>
        <dbReference type="EMBL" id="OPJ83046.1"/>
    </source>
</evidence>
<dbReference type="AlphaFoldDB" id="A0A1V4KEZ5"/>